<name>A0ABN3B8N5_9MICO</name>
<dbReference type="InterPro" id="IPR036689">
    <property type="entry name" value="ESAT-6-like_sf"/>
</dbReference>
<dbReference type="InterPro" id="IPR010310">
    <property type="entry name" value="T7SS_ESAT-6-like"/>
</dbReference>
<dbReference type="SUPFAM" id="SSF140453">
    <property type="entry name" value="EsxAB dimer-like"/>
    <property type="match status" value="1"/>
</dbReference>
<reference evidence="2 3" key="1">
    <citation type="journal article" date="2019" name="Int. J. Syst. Evol. Microbiol.">
        <title>The Global Catalogue of Microorganisms (GCM) 10K type strain sequencing project: providing services to taxonomists for standard genome sequencing and annotation.</title>
        <authorList>
            <consortium name="The Broad Institute Genomics Platform"/>
            <consortium name="The Broad Institute Genome Sequencing Center for Infectious Disease"/>
            <person name="Wu L."/>
            <person name="Ma J."/>
        </authorList>
    </citation>
    <scope>NUCLEOTIDE SEQUENCE [LARGE SCALE GENOMIC DNA]</scope>
    <source>
        <strain evidence="2 3">JCM 14919</strain>
    </source>
</reference>
<evidence type="ECO:0000313" key="3">
    <source>
        <dbReference type="Proteomes" id="UP001501084"/>
    </source>
</evidence>
<protein>
    <recommendedName>
        <fullName evidence="1">ESAT-6-like protein</fullName>
    </recommendedName>
</protein>
<keyword evidence="3" id="KW-1185">Reference proteome</keyword>
<sequence length="98" mass="10624">MSMQSMSVQTAQVSALAAEIRTGSQGIRSEIERLESEVAKLRGAWSGEAQGSYDVAQRKWTQSLNELQALLERISGSTEQIAQTYDASDARNAGRFAG</sequence>
<dbReference type="EMBL" id="BAAAOP010000012">
    <property type="protein sequence ID" value="GAA2190054.1"/>
    <property type="molecule type" value="Genomic_DNA"/>
</dbReference>
<comment type="caution">
    <text evidence="2">The sequence shown here is derived from an EMBL/GenBank/DDBJ whole genome shotgun (WGS) entry which is preliminary data.</text>
</comment>
<accession>A0ABN3B8N5</accession>
<dbReference type="NCBIfam" id="TIGR03930">
    <property type="entry name" value="WXG100_ESAT6"/>
    <property type="match status" value="1"/>
</dbReference>
<comment type="similarity">
    <text evidence="1">Belongs to the WXG100 family.</text>
</comment>
<evidence type="ECO:0000313" key="2">
    <source>
        <dbReference type="EMBL" id="GAA2190054.1"/>
    </source>
</evidence>
<dbReference type="Pfam" id="PF06013">
    <property type="entry name" value="WXG100"/>
    <property type="match status" value="1"/>
</dbReference>
<dbReference type="Proteomes" id="UP001501084">
    <property type="component" value="Unassembled WGS sequence"/>
</dbReference>
<proteinExistence type="inferred from homology"/>
<evidence type="ECO:0000256" key="1">
    <source>
        <dbReference type="RuleBase" id="RU362001"/>
    </source>
</evidence>
<organism evidence="2 3">
    <name type="scientific">Leucobacter alluvii</name>
    <dbReference type="NCBI Taxonomy" id="340321"/>
    <lineage>
        <taxon>Bacteria</taxon>
        <taxon>Bacillati</taxon>
        <taxon>Actinomycetota</taxon>
        <taxon>Actinomycetes</taxon>
        <taxon>Micrococcales</taxon>
        <taxon>Microbacteriaceae</taxon>
        <taxon>Leucobacter</taxon>
    </lineage>
</organism>
<gene>
    <name evidence="2" type="ORF">GCM10009786_25770</name>
</gene>
<dbReference type="Gene3D" id="1.10.287.1060">
    <property type="entry name" value="ESAT-6-like"/>
    <property type="match status" value="1"/>
</dbReference>